<dbReference type="Pfam" id="PF09103">
    <property type="entry name" value="BRCA-2_OB1"/>
    <property type="match status" value="1"/>
</dbReference>
<keyword evidence="3" id="KW-0238">DNA-binding</keyword>
<dbReference type="GO" id="GO:0000724">
    <property type="term" value="P:double-strand break repair via homologous recombination"/>
    <property type="evidence" value="ECO:0007669"/>
    <property type="project" value="InterPro"/>
</dbReference>
<dbReference type="InterPro" id="IPR002093">
    <property type="entry name" value="BRCA2_repeat"/>
</dbReference>
<evidence type="ECO:0000256" key="5">
    <source>
        <dbReference type="ARBA" id="ARBA00023204"/>
    </source>
</evidence>
<accession>A0A484MAZ6</accession>
<dbReference type="EMBL" id="OOIL02003033">
    <property type="protein sequence ID" value="VFQ85922.1"/>
    <property type="molecule type" value="Genomic_DNA"/>
</dbReference>
<dbReference type="SUPFAM" id="SSF81872">
    <property type="entry name" value="BRCA2 helical domain"/>
    <property type="match status" value="1"/>
</dbReference>
<dbReference type="SUPFAM" id="SSF81878">
    <property type="entry name" value="BRCA2 tower domain"/>
    <property type="match status" value="1"/>
</dbReference>
<reference evidence="8 9" key="1">
    <citation type="submission" date="2018-04" db="EMBL/GenBank/DDBJ databases">
        <authorList>
            <person name="Vogel A."/>
        </authorList>
    </citation>
    <scope>NUCLEOTIDE SEQUENCE [LARGE SCALE GENOMIC DNA]</scope>
</reference>
<name>A0A484MAZ6_9ASTE</name>
<organism evidence="8 9">
    <name type="scientific">Cuscuta campestris</name>
    <dbReference type="NCBI Taxonomy" id="132261"/>
    <lineage>
        <taxon>Eukaryota</taxon>
        <taxon>Viridiplantae</taxon>
        <taxon>Streptophyta</taxon>
        <taxon>Embryophyta</taxon>
        <taxon>Tracheophyta</taxon>
        <taxon>Spermatophyta</taxon>
        <taxon>Magnoliopsida</taxon>
        <taxon>eudicotyledons</taxon>
        <taxon>Gunneridae</taxon>
        <taxon>Pentapetalae</taxon>
        <taxon>asterids</taxon>
        <taxon>lamiids</taxon>
        <taxon>Solanales</taxon>
        <taxon>Convolvulaceae</taxon>
        <taxon>Cuscuteae</taxon>
        <taxon>Cuscuta</taxon>
        <taxon>Cuscuta subgen. Grammica</taxon>
        <taxon>Cuscuta sect. Cleistogrammica</taxon>
    </lineage>
</organism>
<keyword evidence="4" id="KW-0233">DNA recombination</keyword>
<dbReference type="InterPro" id="IPR015187">
    <property type="entry name" value="BRCA2_OB_1"/>
</dbReference>
<dbReference type="PANTHER" id="PTHR11289:SF0">
    <property type="entry name" value="BREAST CANCER TYPE 2 SUSCEPTIBILITY PROTEIN"/>
    <property type="match status" value="1"/>
</dbReference>
<dbReference type="Proteomes" id="UP000595140">
    <property type="component" value="Unassembled WGS sequence"/>
</dbReference>
<keyword evidence="1" id="KW-0677">Repeat</keyword>
<gene>
    <name evidence="8" type="ORF">CCAM_LOCUS27698</name>
</gene>
<evidence type="ECO:0000313" key="8">
    <source>
        <dbReference type="EMBL" id="VFQ85922.1"/>
    </source>
</evidence>
<evidence type="ECO:0000256" key="6">
    <source>
        <dbReference type="SAM" id="MobiDB-lite"/>
    </source>
</evidence>
<evidence type="ECO:0000256" key="4">
    <source>
        <dbReference type="ARBA" id="ARBA00023172"/>
    </source>
</evidence>
<evidence type="ECO:0000256" key="1">
    <source>
        <dbReference type="ARBA" id="ARBA00022737"/>
    </source>
</evidence>
<dbReference type="OrthoDB" id="21095at2759"/>
<keyword evidence="9" id="KW-1185">Reference proteome</keyword>
<sequence>MPTWQIHSDAGNTFRWKMSDREPPSGVLAPLPPPDSHRLPSMSDLLRHQGECRGRESGTDFQNVVFCRDLDYAIDHSKPAYLNGSSKSVNMSKSMFQTGSGKAVTISPAGLARARKLLNLEETDTFQDFDQMNTLPYSHNGPFEWQGSFPLQKTTDRDIPDFLHIAPKPDPIKFQTAGGRSISVSSDALKRAKSLLGDPELGCFVDEKDAAPLLSSFSDDRKSTCNLSTVKNQTCTPSHQSSVSSVNSSGRFTSPLKSNLQKRQFSVKLDNIHPANNLIKHFDAVANDTASQSYNAIHRHQNHSQQKPAMFPRSYAEKNASSTNALLQTSSIGVLTDITNTTASRIPDGKQKIFEKRRLGRSSVSPFKRPRAEKFTPPLNKNMPVIPNGLSNLAPKESTFKGRVSDRYPFEVPRLYMNEYLGEPPCCQSKLVNVGDQVRRMNPETAETYVFHDELGLADVGVDSFFLMLSQFGASQQYLSKAWVANHYKWVVWKLASYERCYPAKFSRKLLTASNVLEELKYRYEREVNYGHRSAIKRVLEGDAPSSLMMVLCISSICKASSGYQDQPNSSVGTNIASTSKIELTDGWYSITTILDGELSKKLDAKKLFLGQKLRIWGAGICGWVGPVSPLEVSKETSLVLHINGTYRAHWADRLGFCKGRGIPLAFNCINGAGGAVPITLVGVSKIYPVLYRERLSNGGYLVRNEKMEAKAIEQYNQRRSIVAEGVATEFQKASMDIIIGNDYESEEGAKLLKILETSAEPDILMAEMTLDQLNSFSSYQAKLEAKKQSHLRKSLDTALEASGLKTRDVTPFMRVRVVGLTRKSVQLRNPPKEGLITIWNPTEKQREELAEGHAYEVSGLVAQSSDSSTLYLQTRGSTSKWQPLSPTGIRQLEPFFTPRRSISLSNFGEVHVSSEIDIAALVIYVGELYTVAHQKKQWVFVTDGSRTAFSDSLLAISFSLANTENELFASELCNLAGSVVCFFNLIKRDRDGINNLWVAEGTENSTYHLNYDHPHCSHLKSSIAFLQSWVKTSGSRIEPLKGRVLSIISNSAR</sequence>
<dbReference type="GO" id="GO:0006355">
    <property type="term" value="P:regulation of DNA-templated transcription"/>
    <property type="evidence" value="ECO:0007669"/>
    <property type="project" value="TreeGrafter"/>
</dbReference>
<keyword evidence="2" id="KW-0227">DNA damage</keyword>
<protein>
    <recommendedName>
        <fullName evidence="7">Tower domain-containing protein</fullName>
    </recommendedName>
</protein>
<dbReference type="Gene3D" id="2.40.50.140">
    <property type="entry name" value="Nucleic acid-binding proteins"/>
    <property type="match status" value="3"/>
</dbReference>
<dbReference type="InterPro" id="IPR015205">
    <property type="entry name" value="Tower_dom"/>
</dbReference>
<proteinExistence type="predicted"/>
<evidence type="ECO:0000313" key="9">
    <source>
        <dbReference type="Proteomes" id="UP000595140"/>
    </source>
</evidence>
<dbReference type="Pfam" id="PF09169">
    <property type="entry name" value="BRCA-2_helical"/>
    <property type="match status" value="1"/>
</dbReference>
<dbReference type="FunFam" id="2.40.50.140:FF:000262">
    <property type="entry name" value="Protein BREAST CANCER SUSCEPTIBILITY 2 homolog B"/>
    <property type="match status" value="1"/>
</dbReference>
<dbReference type="InterPro" id="IPR015252">
    <property type="entry name" value="BRCA2_hlx"/>
</dbReference>
<dbReference type="InterPro" id="IPR036315">
    <property type="entry name" value="BRCA2_hlx_sf"/>
</dbReference>
<feature type="domain" description="Tower" evidence="7">
    <location>
        <begin position="693"/>
        <end position="734"/>
    </location>
</feature>
<dbReference type="CDD" id="cd04493">
    <property type="entry name" value="BRCA2DBD_OB1"/>
    <property type="match status" value="1"/>
</dbReference>
<dbReference type="SMART" id="SM01341">
    <property type="entry name" value="Tower"/>
    <property type="match status" value="1"/>
</dbReference>
<feature type="region of interest" description="Disordered" evidence="6">
    <location>
        <begin position="358"/>
        <end position="390"/>
    </location>
</feature>
<feature type="region of interest" description="Disordered" evidence="6">
    <location>
        <begin position="234"/>
        <end position="255"/>
    </location>
</feature>
<feature type="region of interest" description="Disordered" evidence="6">
    <location>
        <begin position="14"/>
        <end position="42"/>
    </location>
</feature>
<dbReference type="SUPFAM" id="SSF50249">
    <property type="entry name" value="Nucleic acid-binding proteins"/>
    <property type="match status" value="3"/>
</dbReference>
<dbReference type="InterPro" id="IPR012340">
    <property type="entry name" value="NA-bd_OB-fold"/>
</dbReference>
<evidence type="ECO:0000259" key="7">
    <source>
        <dbReference type="SMART" id="SM01341"/>
    </source>
</evidence>
<dbReference type="InterPro" id="IPR015525">
    <property type="entry name" value="BRCA2"/>
</dbReference>
<evidence type="ECO:0000256" key="2">
    <source>
        <dbReference type="ARBA" id="ARBA00022763"/>
    </source>
</evidence>
<dbReference type="AlphaFoldDB" id="A0A484MAZ6"/>
<dbReference type="PROSITE" id="PS50138">
    <property type="entry name" value="BRCA2_REPEAT"/>
    <property type="match status" value="2"/>
</dbReference>
<dbReference type="GO" id="GO:0003677">
    <property type="term" value="F:DNA binding"/>
    <property type="evidence" value="ECO:0007669"/>
    <property type="project" value="UniProtKB-KW"/>
</dbReference>
<keyword evidence="5" id="KW-0234">DNA repair</keyword>
<evidence type="ECO:0000256" key="3">
    <source>
        <dbReference type="ARBA" id="ARBA00023125"/>
    </source>
</evidence>
<dbReference type="Pfam" id="PF00634">
    <property type="entry name" value="BRCA2"/>
    <property type="match status" value="2"/>
</dbReference>
<dbReference type="PANTHER" id="PTHR11289">
    <property type="entry name" value="BREAST CANCER TYPE 2 SUSCEPTIBILITY PROTEIN BRCA2"/>
    <property type="match status" value="1"/>
</dbReference>